<evidence type="ECO:0000256" key="4">
    <source>
        <dbReference type="HAMAP-Rule" id="MF_00688"/>
    </source>
</evidence>
<dbReference type="PANTHER" id="PTHR30098:SF2">
    <property type="entry name" value="LEUCYL_PHENYLALANYL-TRNA--PROTEIN TRANSFERASE"/>
    <property type="match status" value="1"/>
</dbReference>
<evidence type="ECO:0000256" key="1">
    <source>
        <dbReference type="ARBA" id="ARBA00022490"/>
    </source>
</evidence>
<evidence type="ECO:0000313" key="6">
    <source>
        <dbReference type="Proteomes" id="UP000183974"/>
    </source>
</evidence>
<dbReference type="NCBIfam" id="TIGR00667">
    <property type="entry name" value="aat"/>
    <property type="match status" value="1"/>
</dbReference>
<dbReference type="RefSeq" id="WP_073034881.1">
    <property type="nucleotide sequence ID" value="NZ_BMLR01000005.1"/>
</dbReference>
<comment type="similarity">
    <text evidence="4">Belongs to the L/F-transferase family.</text>
</comment>
<dbReference type="EMBL" id="FRBR01000005">
    <property type="protein sequence ID" value="SHL78042.1"/>
    <property type="molecule type" value="Genomic_DNA"/>
</dbReference>
<sequence>MTAPSSAITPHLLLQGYAAGVFPMAEHRDDPEMFWVDPRRRGILPLDGFHISRSLARRMRRGGYTVSLNRDFTAVLDACADRHDTWISAEIRRLYLELHALGHAHSLEITCDGILAGGVYGVTLGGAFFGESMFSRQTDGSKLALAHLTDHLRRCGFVLFDTQFITSHLATLGAVEISRAAYHDRLSKALRLSVSITDCPLDSDPHSVLQRSTQTS</sequence>
<dbReference type="STRING" id="337701.SAMN05444398_105239"/>
<name>A0A1M7DEZ0_9RHOB</name>
<dbReference type="Pfam" id="PF03588">
    <property type="entry name" value="Leu_Phe_trans"/>
    <property type="match status" value="1"/>
</dbReference>
<dbReference type="InterPro" id="IPR042203">
    <property type="entry name" value="Leu/Phe-tRNA_Trfase_C"/>
</dbReference>
<dbReference type="GO" id="GO:0030163">
    <property type="term" value="P:protein catabolic process"/>
    <property type="evidence" value="ECO:0007669"/>
    <property type="project" value="UniProtKB-UniRule"/>
</dbReference>
<accession>A0A1M7DEZ0</accession>
<keyword evidence="1 4" id="KW-0963">Cytoplasm</keyword>
<protein>
    <recommendedName>
        <fullName evidence="4">Leucyl/phenylalanyl-tRNA--protein transferase</fullName>
        <ecNumber evidence="4">2.3.2.6</ecNumber>
    </recommendedName>
    <alternativeName>
        <fullName evidence="4">L/F-transferase</fullName>
    </alternativeName>
    <alternativeName>
        <fullName evidence="4">Leucyltransferase</fullName>
    </alternativeName>
    <alternativeName>
        <fullName evidence="4">Phenyalanyltransferase</fullName>
    </alternativeName>
</protein>
<keyword evidence="3 4" id="KW-0012">Acyltransferase</keyword>
<proteinExistence type="inferred from homology"/>
<organism evidence="5 6">
    <name type="scientific">Roseovarius pacificus</name>
    <dbReference type="NCBI Taxonomy" id="337701"/>
    <lineage>
        <taxon>Bacteria</taxon>
        <taxon>Pseudomonadati</taxon>
        <taxon>Pseudomonadota</taxon>
        <taxon>Alphaproteobacteria</taxon>
        <taxon>Rhodobacterales</taxon>
        <taxon>Roseobacteraceae</taxon>
        <taxon>Roseovarius</taxon>
    </lineage>
</organism>
<keyword evidence="6" id="KW-1185">Reference proteome</keyword>
<dbReference type="EC" id="2.3.2.6" evidence="4"/>
<dbReference type="OrthoDB" id="9790282at2"/>
<keyword evidence="2 4" id="KW-0808">Transferase</keyword>
<evidence type="ECO:0000313" key="5">
    <source>
        <dbReference type="EMBL" id="SHL78042.1"/>
    </source>
</evidence>
<dbReference type="InterPro" id="IPR004616">
    <property type="entry name" value="Leu/Phe-tRNA_Trfase"/>
</dbReference>
<comment type="subcellular location">
    <subcellularLocation>
        <location evidence="4">Cytoplasm</location>
    </subcellularLocation>
</comment>
<dbReference type="GO" id="GO:0005737">
    <property type="term" value="C:cytoplasm"/>
    <property type="evidence" value="ECO:0007669"/>
    <property type="project" value="UniProtKB-SubCell"/>
</dbReference>
<comment type="catalytic activity">
    <reaction evidence="4">
        <text>N-terminal L-arginyl-[protein] + L-leucyl-tRNA(Leu) = N-terminal L-leucyl-L-arginyl-[protein] + tRNA(Leu) + H(+)</text>
        <dbReference type="Rhea" id="RHEA:50416"/>
        <dbReference type="Rhea" id="RHEA-COMP:9613"/>
        <dbReference type="Rhea" id="RHEA-COMP:9622"/>
        <dbReference type="Rhea" id="RHEA-COMP:12672"/>
        <dbReference type="Rhea" id="RHEA-COMP:12673"/>
        <dbReference type="ChEBI" id="CHEBI:15378"/>
        <dbReference type="ChEBI" id="CHEBI:64719"/>
        <dbReference type="ChEBI" id="CHEBI:78442"/>
        <dbReference type="ChEBI" id="CHEBI:78494"/>
        <dbReference type="ChEBI" id="CHEBI:133044"/>
        <dbReference type="EC" id="2.3.2.6"/>
    </reaction>
</comment>
<dbReference type="AlphaFoldDB" id="A0A1M7DEZ0"/>
<reference evidence="5 6" key="1">
    <citation type="submission" date="2016-11" db="EMBL/GenBank/DDBJ databases">
        <authorList>
            <person name="Jaros S."/>
            <person name="Januszkiewicz K."/>
            <person name="Wedrychowicz H."/>
        </authorList>
    </citation>
    <scope>NUCLEOTIDE SEQUENCE [LARGE SCALE GENOMIC DNA]</scope>
    <source>
        <strain evidence="5 6">DSM 29589</strain>
    </source>
</reference>
<dbReference type="GO" id="GO:0008914">
    <property type="term" value="F:leucyl-tRNA--protein transferase activity"/>
    <property type="evidence" value="ECO:0007669"/>
    <property type="project" value="UniProtKB-UniRule"/>
</dbReference>
<dbReference type="PANTHER" id="PTHR30098">
    <property type="entry name" value="LEUCYL/PHENYLALANYL-TRNA--PROTEIN TRANSFERASE"/>
    <property type="match status" value="1"/>
</dbReference>
<dbReference type="HAMAP" id="MF_00688">
    <property type="entry name" value="Leu_Phe_trans"/>
    <property type="match status" value="1"/>
</dbReference>
<comment type="catalytic activity">
    <reaction evidence="4">
        <text>L-phenylalanyl-tRNA(Phe) + an N-terminal L-alpha-aminoacyl-[protein] = an N-terminal L-phenylalanyl-L-alpha-aminoacyl-[protein] + tRNA(Phe)</text>
        <dbReference type="Rhea" id="RHEA:43632"/>
        <dbReference type="Rhea" id="RHEA-COMP:9668"/>
        <dbReference type="Rhea" id="RHEA-COMP:9699"/>
        <dbReference type="Rhea" id="RHEA-COMP:10636"/>
        <dbReference type="Rhea" id="RHEA-COMP:10637"/>
        <dbReference type="ChEBI" id="CHEBI:78442"/>
        <dbReference type="ChEBI" id="CHEBI:78531"/>
        <dbReference type="ChEBI" id="CHEBI:78597"/>
        <dbReference type="ChEBI" id="CHEBI:83561"/>
        <dbReference type="EC" id="2.3.2.6"/>
    </reaction>
</comment>
<gene>
    <name evidence="4" type="primary">aat</name>
    <name evidence="5" type="ORF">SAMN05444398_105239</name>
</gene>
<evidence type="ECO:0000256" key="3">
    <source>
        <dbReference type="ARBA" id="ARBA00023315"/>
    </source>
</evidence>
<dbReference type="Proteomes" id="UP000183974">
    <property type="component" value="Unassembled WGS sequence"/>
</dbReference>
<comment type="catalytic activity">
    <reaction evidence="4">
        <text>N-terminal L-lysyl-[protein] + L-leucyl-tRNA(Leu) = N-terminal L-leucyl-L-lysyl-[protein] + tRNA(Leu) + H(+)</text>
        <dbReference type="Rhea" id="RHEA:12340"/>
        <dbReference type="Rhea" id="RHEA-COMP:9613"/>
        <dbReference type="Rhea" id="RHEA-COMP:9622"/>
        <dbReference type="Rhea" id="RHEA-COMP:12670"/>
        <dbReference type="Rhea" id="RHEA-COMP:12671"/>
        <dbReference type="ChEBI" id="CHEBI:15378"/>
        <dbReference type="ChEBI" id="CHEBI:65249"/>
        <dbReference type="ChEBI" id="CHEBI:78442"/>
        <dbReference type="ChEBI" id="CHEBI:78494"/>
        <dbReference type="ChEBI" id="CHEBI:133043"/>
        <dbReference type="EC" id="2.3.2.6"/>
    </reaction>
</comment>
<evidence type="ECO:0000256" key="2">
    <source>
        <dbReference type="ARBA" id="ARBA00022679"/>
    </source>
</evidence>
<dbReference type="SUPFAM" id="SSF55729">
    <property type="entry name" value="Acyl-CoA N-acyltransferases (Nat)"/>
    <property type="match status" value="1"/>
</dbReference>
<dbReference type="InterPro" id="IPR016181">
    <property type="entry name" value="Acyl_CoA_acyltransferase"/>
</dbReference>
<comment type="function">
    <text evidence="4">Functions in the N-end rule pathway of protein degradation where it conjugates Leu, Phe and, less efficiently, Met from aminoacyl-tRNAs to the N-termini of proteins containing an N-terminal arginine or lysine.</text>
</comment>
<dbReference type="Gene3D" id="3.40.630.70">
    <property type="entry name" value="Leucyl/phenylalanyl-tRNA-protein transferase, C-terminal domain"/>
    <property type="match status" value="1"/>
</dbReference>